<dbReference type="RefSeq" id="WP_381505849.1">
    <property type="nucleotide sequence ID" value="NZ_JBHUOM010000023.1"/>
</dbReference>
<keyword evidence="2" id="KW-1185">Reference proteome</keyword>
<protein>
    <recommendedName>
        <fullName evidence="3">Helix-turn-helix transcriptional regulator</fullName>
    </recommendedName>
</protein>
<organism evidence="1 2">
    <name type="scientific">Spirosoma flavum</name>
    <dbReference type="NCBI Taxonomy" id="2048557"/>
    <lineage>
        <taxon>Bacteria</taxon>
        <taxon>Pseudomonadati</taxon>
        <taxon>Bacteroidota</taxon>
        <taxon>Cytophagia</taxon>
        <taxon>Cytophagales</taxon>
        <taxon>Cytophagaceae</taxon>
        <taxon>Spirosoma</taxon>
    </lineage>
</organism>
<evidence type="ECO:0000313" key="2">
    <source>
        <dbReference type="Proteomes" id="UP001597512"/>
    </source>
</evidence>
<name>A0ABW6ARG0_9BACT</name>
<evidence type="ECO:0008006" key="3">
    <source>
        <dbReference type="Google" id="ProtNLM"/>
    </source>
</evidence>
<proteinExistence type="predicted"/>
<dbReference type="Proteomes" id="UP001597512">
    <property type="component" value="Unassembled WGS sequence"/>
</dbReference>
<evidence type="ECO:0000313" key="1">
    <source>
        <dbReference type="EMBL" id="MFD2936758.1"/>
    </source>
</evidence>
<comment type="caution">
    <text evidence="1">The sequence shown here is derived from an EMBL/GenBank/DDBJ whole genome shotgun (WGS) entry which is preliminary data.</text>
</comment>
<accession>A0ABW6ARG0</accession>
<gene>
    <name evidence="1" type="ORF">ACFS25_23455</name>
</gene>
<reference evidence="2" key="1">
    <citation type="journal article" date="2019" name="Int. J. Syst. Evol. Microbiol.">
        <title>The Global Catalogue of Microorganisms (GCM) 10K type strain sequencing project: providing services to taxonomists for standard genome sequencing and annotation.</title>
        <authorList>
            <consortium name="The Broad Institute Genomics Platform"/>
            <consortium name="The Broad Institute Genome Sequencing Center for Infectious Disease"/>
            <person name="Wu L."/>
            <person name="Ma J."/>
        </authorList>
    </citation>
    <scope>NUCLEOTIDE SEQUENCE [LARGE SCALE GENOMIC DNA]</scope>
    <source>
        <strain evidence="2">KCTC 52490</strain>
    </source>
</reference>
<dbReference type="EMBL" id="JBHUOM010000023">
    <property type="protein sequence ID" value="MFD2936758.1"/>
    <property type="molecule type" value="Genomic_DNA"/>
</dbReference>
<sequence>MNLQISINTIQSRGYALVYKGSTCYIYSFADQHLVLPLKSMGQVPSGTLDTIFRSGYTPKATSYDTACQKSREVSPLTVVLEKQGGQLWGRIEQKGLLAVVSGSTREAIAKKLSLQLKEFTTYLHTQDRTQKVIPDDFVFDYRYDLTLLRELFQQFRITYLAEQTNISQELLSQFMTNKQYPSTQQAQQIEALIQQFGRDMLNFSLL</sequence>